<accession>A0A6J2YLL6</accession>
<dbReference type="Proteomes" id="UP000504635">
    <property type="component" value="Unplaced"/>
</dbReference>
<dbReference type="AlphaFoldDB" id="A0A6J2YLL6"/>
<evidence type="ECO:0000256" key="4">
    <source>
        <dbReference type="ARBA" id="ARBA00023180"/>
    </source>
</evidence>
<dbReference type="PANTHER" id="PTHR10357">
    <property type="entry name" value="ALPHA-AMYLASE FAMILY MEMBER"/>
    <property type="match status" value="1"/>
</dbReference>
<dbReference type="OrthoDB" id="1740265at2759"/>
<dbReference type="FunFam" id="3.90.400.10:FF:000001">
    <property type="entry name" value="Maltase A3, isoform A"/>
    <property type="match status" value="1"/>
</dbReference>
<feature type="signal peptide" evidence="6">
    <location>
        <begin position="1"/>
        <end position="21"/>
    </location>
</feature>
<evidence type="ECO:0000256" key="3">
    <source>
        <dbReference type="ARBA" id="ARBA00012741"/>
    </source>
</evidence>
<dbReference type="RefSeq" id="XP_030763760.1">
    <property type="nucleotide sequence ID" value="XM_030907900.1"/>
</dbReference>
<dbReference type="GeneID" id="115888241"/>
<comment type="catalytic activity">
    <reaction evidence="1">
        <text>Hydrolysis of terminal, non-reducing (1-&gt;4)-linked alpha-D-glucose residues with release of alpha-D-glucose.</text>
        <dbReference type="EC" id="3.2.1.20"/>
    </reaction>
</comment>
<dbReference type="CDD" id="cd11328">
    <property type="entry name" value="AmyAc_maltase"/>
    <property type="match status" value="1"/>
</dbReference>
<dbReference type="FunCoup" id="A0A6J2YLL6">
    <property type="interactions" value="47"/>
</dbReference>
<protein>
    <recommendedName>
        <fullName evidence="3">alpha-glucosidase</fullName>
        <ecNumber evidence="3">3.2.1.20</ecNumber>
    </recommendedName>
</protein>
<dbReference type="KEGG" id="soy:115888241"/>
<dbReference type="InterPro" id="IPR017853">
    <property type="entry name" value="GH"/>
</dbReference>
<keyword evidence="8" id="KW-1185">Reference proteome</keyword>
<feature type="domain" description="Glycosyl hydrolase family 13 catalytic" evidence="7">
    <location>
        <begin position="36"/>
        <end position="430"/>
    </location>
</feature>
<reference evidence="9" key="1">
    <citation type="submission" date="2025-08" db="UniProtKB">
        <authorList>
            <consortium name="RefSeq"/>
        </authorList>
    </citation>
    <scope>IDENTIFICATION</scope>
    <source>
        <tissue evidence="9">Gonads</tissue>
    </source>
</reference>
<feature type="chain" id="PRO_5026903660" description="alpha-glucosidase" evidence="6">
    <location>
        <begin position="22"/>
        <end position="571"/>
    </location>
</feature>
<dbReference type="Gene3D" id="3.90.400.10">
    <property type="entry name" value="Oligo-1,6-glucosidase, Domain 2"/>
    <property type="match status" value="1"/>
</dbReference>
<evidence type="ECO:0000256" key="6">
    <source>
        <dbReference type="SAM" id="SignalP"/>
    </source>
</evidence>
<dbReference type="Pfam" id="PF00128">
    <property type="entry name" value="Alpha-amylase"/>
    <property type="match status" value="1"/>
</dbReference>
<keyword evidence="4" id="KW-0325">Glycoprotein</keyword>
<dbReference type="PANTHER" id="PTHR10357:SF179">
    <property type="entry name" value="NEUTRAL AND BASIC AMINO ACID TRANSPORT PROTEIN RBAT"/>
    <property type="match status" value="1"/>
</dbReference>
<gene>
    <name evidence="9" type="primary">LOC115888241</name>
</gene>
<evidence type="ECO:0000313" key="8">
    <source>
        <dbReference type="Proteomes" id="UP000504635"/>
    </source>
</evidence>
<dbReference type="EC" id="3.2.1.20" evidence="3"/>
<comment type="similarity">
    <text evidence="2">Belongs to the glycosyl hydrolase 13 family.</text>
</comment>
<dbReference type="GO" id="GO:0004558">
    <property type="term" value="F:alpha-1,4-glucosidase activity"/>
    <property type="evidence" value="ECO:0007669"/>
    <property type="project" value="UniProtKB-EC"/>
</dbReference>
<dbReference type="SUPFAM" id="SSF51445">
    <property type="entry name" value="(Trans)glycosidases"/>
    <property type="match status" value="1"/>
</dbReference>
<dbReference type="GO" id="GO:0005975">
    <property type="term" value="P:carbohydrate metabolic process"/>
    <property type="evidence" value="ECO:0007669"/>
    <property type="project" value="InterPro"/>
</dbReference>
<evidence type="ECO:0000256" key="5">
    <source>
        <dbReference type="ARBA" id="ARBA00023295"/>
    </source>
</evidence>
<organism evidence="8 9">
    <name type="scientific">Sitophilus oryzae</name>
    <name type="common">Rice weevil</name>
    <name type="synonym">Curculio oryzae</name>
    <dbReference type="NCBI Taxonomy" id="7048"/>
    <lineage>
        <taxon>Eukaryota</taxon>
        <taxon>Metazoa</taxon>
        <taxon>Ecdysozoa</taxon>
        <taxon>Arthropoda</taxon>
        <taxon>Hexapoda</taxon>
        <taxon>Insecta</taxon>
        <taxon>Pterygota</taxon>
        <taxon>Neoptera</taxon>
        <taxon>Endopterygota</taxon>
        <taxon>Coleoptera</taxon>
        <taxon>Polyphaga</taxon>
        <taxon>Cucujiformia</taxon>
        <taxon>Curculionidae</taxon>
        <taxon>Dryophthorinae</taxon>
        <taxon>Sitophilus</taxon>
    </lineage>
</organism>
<dbReference type="InterPro" id="IPR006047">
    <property type="entry name" value="GH13_cat_dom"/>
</dbReference>
<evidence type="ECO:0000259" key="7">
    <source>
        <dbReference type="SMART" id="SM00642"/>
    </source>
</evidence>
<sequence>MKVLVSLSFLVLSVLVYNYQATKTGPDWWKSSVIYQIYPRSFKDSDNDGIGDLQGIISKIDYFVELGVDAIWLSPIYQSPMVDAGYDISDYRAIAPEYGNLSDFKELLEAAHKNGLKLILDFVPNHTSNLHEWFNKSVAREEGYEDYYLWNDGYVDDDGVRQPPNNWLSLWSFSGWEWNEQRQQYYFHQFSIQQPDLNYRSERVQQEMKDVLTYWLDLGVDGFRVDAVPYVYEDELLRDEPIIADSGVDDTNYNYLNHIYTKEQPETFELVYSWRAHLDNYTNTVGGDTRMFMTECSSDMENLVKYYGNENGTVLGAHFTFNFYFLGVNENTTAADLLSDITVWYQNLPSIYTFNWLTGNHDNQRVASKVGQSRVDAYNMLITFLDGVTVTYMAEEIGQENGEVTCAQGQDPSAIKNCTTFNETTRDFGRTPFQWDNSTNAGFNDGAPTWLPVSSKYLVTNLQNEKLASRSHYHVYTGLVQLKASLSAYNSSYILITSSQNDALLEVEKVMDDPDRSIYRLYFNTGNKALTVSLNQNYTVVIPSVNLAYAQGLTDNDLVLSSGDSVIIKVS</sequence>
<evidence type="ECO:0000256" key="1">
    <source>
        <dbReference type="ARBA" id="ARBA00001657"/>
    </source>
</evidence>
<keyword evidence="6" id="KW-0732">Signal</keyword>
<dbReference type="Gene3D" id="3.20.20.80">
    <property type="entry name" value="Glycosidases"/>
    <property type="match status" value="1"/>
</dbReference>
<keyword evidence="5" id="KW-0378">Hydrolase</keyword>
<name>A0A6J2YLL6_SITOR</name>
<dbReference type="InterPro" id="IPR045857">
    <property type="entry name" value="O16G_dom_2"/>
</dbReference>
<dbReference type="InParanoid" id="A0A6J2YLL6"/>
<proteinExistence type="inferred from homology"/>
<keyword evidence="5" id="KW-0326">Glycosidase</keyword>
<evidence type="ECO:0000256" key="2">
    <source>
        <dbReference type="ARBA" id="ARBA00008061"/>
    </source>
</evidence>
<dbReference type="SMART" id="SM00642">
    <property type="entry name" value="Aamy"/>
    <property type="match status" value="1"/>
</dbReference>
<evidence type="ECO:0000313" key="9">
    <source>
        <dbReference type="RefSeq" id="XP_030763760.1"/>
    </source>
</evidence>